<dbReference type="OrthoDB" id="10253408at2759"/>
<accession>A0A067C2M6</accession>
<gene>
    <name evidence="5" type="ORF">SPRG_10282</name>
</gene>
<dbReference type="EMBL" id="KK583239">
    <property type="protein sequence ID" value="KDO24748.1"/>
    <property type="molecule type" value="Genomic_DNA"/>
</dbReference>
<dbReference type="GeneID" id="24132401"/>
<keyword evidence="3" id="KW-0732">Signal</keyword>
<dbReference type="InterPro" id="IPR000668">
    <property type="entry name" value="Peptidase_C1A_C"/>
</dbReference>
<dbReference type="GO" id="GO:0008234">
    <property type="term" value="F:cysteine-type peptidase activity"/>
    <property type="evidence" value="ECO:0007669"/>
    <property type="project" value="InterPro"/>
</dbReference>
<evidence type="ECO:0000256" key="3">
    <source>
        <dbReference type="SAM" id="SignalP"/>
    </source>
</evidence>
<protein>
    <recommendedName>
        <fullName evidence="4">Peptidase C1A papain C-terminal domain-containing protein</fullName>
    </recommendedName>
</protein>
<dbReference type="GO" id="GO:0006508">
    <property type="term" value="P:proteolysis"/>
    <property type="evidence" value="ECO:0007669"/>
    <property type="project" value="InterPro"/>
</dbReference>
<evidence type="ECO:0000256" key="2">
    <source>
        <dbReference type="ARBA" id="ARBA00023145"/>
    </source>
</evidence>
<dbReference type="InterPro" id="IPR038765">
    <property type="entry name" value="Papain-like_cys_pep_sf"/>
</dbReference>
<sequence length="363" mass="39363">MRFLCLVALLLSIPLGALTLSADERDELSRDLARWQTKFGHDDHVRTAMAMVRGTLSTDDLLWRLKAAKDKLLALQAANPYATFSHLTKFALLTDNEFSRLVSGSAPMPRQSLVPPASTNHLNRSAVGGVVIHTVDWTKQSVCVPPVRHTGQCRSDWAFAAAAAVSSAHCLATGEAIDLSVQQVLSCTSPGGYDGCWHGMDYPGMKWLVSQPNALCSRSAIPYTSGTTGLARHCSDNSKCAGSISLQVGAVVEGRGEAFLLDQLRTQPVMAYVSANSDQWRLYVRGILSWCPPTTHVNQAVLVTGYGAEDFGFGSAPLGFFKVRNVWGTAWGEDGDIRLQRNIDSVFGTCNVSSRLSYPTLRL</sequence>
<dbReference type="KEGG" id="spar:SPRG_10282"/>
<dbReference type="Gene3D" id="3.90.70.10">
    <property type="entry name" value="Cysteine proteinases"/>
    <property type="match status" value="1"/>
</dbReference>
<name>A0A067C2M6_SAPPC</name>
<dbReference type="Proteomes" id="UP000030745">
    <property type="component" value="Unassembled WGS sequence"/>
</dbReference>
<feature type="chain" id="PRO_5018632897" description="Peptidase C1A papain C-terminal domain-containing protein" evidence="3">
    <location>
        <begin position="20"/>
        <end position="363"/>
    </location>
</feature>
<dbReference type="RefSeq" id="XP_012204628.1">
    <property type="nucleotide sequence ID" value="XM_012349238.1"/>
</dbReference>
<organism evidence="5 6">
    <name type="scientific">Saprolegnia parasitica (strain CBS 223.65)</name>
    <dbReference type="NCBI Taxonomy" id="695850"/>
    <lineage>
        <taxon>Eukaryota</taxon>
        <taxon>Sar</taxon>
        <taxon>Stramenopiles</taxon>
        <taxon>Oomycota</taxon>
        <taxon>Saprolegniomycetes</taxon>
        <taxon>Saprolegniales</taxon>
        <taxon>Saprolegniaceae</taxon>
        <taxon>Saprolegnia</taxon>
    </lineage>
</organism>
<proteinExistence type="inferred from homology"/>
<keyword evidence="6" id="KW-1185">Reference proteome</keyword>
<keyword evidence="2" id="KW-0865">Zymogen</keyword>
<evidence type="ECO:0000256" key="1">
    <source>
        <dbReference type="ARBA" id="ARBA00008455"/>
    </source>
</evidence>
<dbReference type="AlphaFoldDB" id="A0A067C2M6"/>
<dbReference type="PANTHER" id="PTHR12411">
    <property type="entry name" value="CYSTEINE PROTEASE FAMILY C1-RELATED"/>
    <property type="match status" value="1"/>
</dbReference>
<dbReference type="SUPFAM" id="SSF54001">
    <property type="entry name" value="Cysteine proteinases"/>
    <property type="match status" value="1"/>
</dbReference>
<evidence type="ECO:0000313" key="6">
    <source>
        <dbReference type="Proteomes" id="UP000030745"/>
    </source>
</evidence>
<dbReference type="Pfam" id="PF00112">
    <property type="entry name" value="Peptidase_C1"/>
    <property type="match status" value="1"/>
</dbReference>
<dbReference type="SMART" id="SM00645">
    <property type="entry name" value="Pept_C1"/>
    <property type="match status" value="1"/>
</dbReference>
<feature type="domain" description="Peptidase C1A papain C-terminal" evidence="4">
    <location>
        <begin position="131"/>
        <end position="360"/>
    </location>
</feature>
<evidence type="ECO:0000259" key="4">
    <source>
        <dbReference type="SMART" id="SM00645"/>
    </source>
</evidence>
<reference evidence="5 6" key="1">
    <citation type="journal article" date="2013" name="PLoS Genet.">
        <title>Distinctive expansion of potential virulence genes in the genome of the oomycete fish pathogen Saprolegnia parasitica.</title>
        <authorList>
            <person name="Jiang R.H."/>
            <person name="de Bruijn I."/>
            <person name="Haas B.J."/>
            <person name="Belmonte R."/>
            <person name="Lobach L."/>
            <person name="Christie J."/>
            <person name="van den Ackerveken G."/>
            <person name="Bottin A."/>
            <person name="Bulone V."/>
            <person name="Diaz-Moreno S.M."/>
            <person name="Dumas B."/>
            <person name="Fan L."/>
            <person name="Gaulin E."/>
            <person name="Govers F."/>
            <person name="Grenville-Briggs L.J."/>
            <person name="Horner N.R."/>
            <person name="Levin J.Z."/>
            <person name="Mammella M."/>
            <person name="Meijer H.J."/>
            <person name="Morris P."/>
            <person name="Nusbaum C."/>
            <person name="Oome S."/>
            <person name="Phillips A.J."/>
            <person name="van Rooyen D."/>
            <person name="Rzeszutek E."/>
            <person name="Saraiva M."/>
            <person name="Secombes C.J."/>
            <person name="Seidl M.F."/>
            <person name="Snel B."/>
            <person name="Stassen J.H."/>
            <person name="Sykes S."/>
            <person name="Tripathy S."/>
            <person name="van den Berg H."/>
            <person name="Vega-Arreguin J.C."/>
            <person name="Wawra S."/>
            <person name="Young S.K."/>
            <person name="Zeng Q."/>
            <person name="Dieguez-Uribeondo J."/>
            <person name="Russ C."/>
            <person name="Tyler B.M."/>
            <person name="van West P."/>
        </authorList>
    </citation>
    <scope>NUCLEOTIDE SEQUENCE [LARGE SCALE GENOMIC DNA]</scope>
    <source>
        <strain evidence="5 6">CBS 223.65</strain>
    </source>
</reference>
<dbReference type="VEuPathDB" id="FungiDB:SPRG_10282"/>
<dbReference type="OMA" id="QCRSDWA"/>
<dbReference type="InterPro" id="IPR013128">
    <property type="entry name" value="Peptidase_C1A"/>
</dbReference>
<evidence type="ECO:0000313" key="5">
    <source>
        <dbReference type="EMBL" id="KDO24748.1"/>
    </source>
</evidence>
<dbReference type="STRING" id="695850.A0A067C2M6"/>
<feature type="signal peptide" evidence="3">
    <location>
        <begin position="1"/>
        <end position="19"/>
    </location>
</feature>
<comment type="similarity">
    <text evidence="1">Belongs to the peptidase C1 family.</text>
</comment>